<dbReference type="AlphaFoldDB" id="A0A6J4STD3"/>
<feature type="compositionally biased region" description="Basic and acidic residues" evidence="1">
    <location>
        <begin position="69"/>
        <end position="88"/>
    </location>
</feature>
<feature type="region of interest" description="Disordered" evidence="1">
    <location>
        <begin position="289"/>
        <end position="316"/>
    </location>
</feature>
<dbReference type="EC" id="1.6.5.3" evidence="2"/>
<name>A0A6J4STD3_9ACTN</name>
<feature type="compositionally biased region" description="Basic and acidic residues" evidence="1">
    <location>
        <begin position="163"/>
        <end position="172"/>
    </location>
</feature>
<keyword evidence="2" id="KW-0830">Ubiquinone</keyword>
<proteinExistence type="predicted"/>
<feature type="region of interest" description="Disordered" evidence="1">
    <location>
        <begin position="159"/>
        <end position="179"/>
    </location>
</feature>
<evidence type="ECO:0000256" key="1">
    <source>
        <dbReference type="SAM" id="MobiDB-lite"/>
    </source>
</evidence>
<protein>
    <submittedName>
        <fullName evidence="2">NADH-ubiquinone oxidoreductase chain H</fullName>
        <ecNumber evidence="2">1.6.5.3</ecNumber>
    </submittedName>
</protein>
<feature type="compositionally biased region" description="Basic and acidic residues" evidence="1">
    <location>
        <begin position="1"/>
        <end position="11"/>
    </location>
</feature>
<feature type="region of interest" description="Disordered" evidence="1">
    <location>
        <begin position="1"/>
        <end position="95"/>
    </location>
</feature>
<feature type="region of interest" description="Disordered" evidence="1">
    <location>
        <begin position="205"/>
        <end position="226"/>
    </location>
</feature>
<organism evidence="2">
    <name type="scientific">uncultured Rubrobacteraceae bacterium</name>
    <dbReference type="NCBI Taxonomy" id="349277"/>
    <lineage>
        <taxon>Bacteria</taxon>
        <taxon>Bacillati</taxon>
        <taxon>Actinomycetota</taxon>
        <taxon>Rubrobacteria</taxon>
        <taxon>Rubrobacterales</taxon>
        <taxon>Rubrobacteraceae</taxon>
        <taxon>environmental samples</taxon>
    </lineage>
</organism>
<accession>A0A6J4STD3</accession>
<feature type="compositionally biased region" description="Basic residues" evidence="1">
    <location>
        <begin position="30"/>
        <end position="43"/>
    </location>
</feature>
<dbReference type="GO" id="GO:0016491">
    <property type="term" value="F:oxidoreductase activity"/>
    <property type="evidence" value="ECO:0007669"/>
    <property type="project" value="UniProtKB-KW"/>
</dbReference>
<gene>
    <name evidence="2" type="ORF">AVDCRST_MAG12-2878</name>
</gene>
<evidence type="ECO:0000313" key="2">
    <source>
        <dbReference type="EMBL" id="CAA9504672.1"/>
    </source>
</evidence>
<feature type="compositionally biased region" description="Gly residues" evidence="1">
    <location>
        <begin position="53"/>
        <end position="64"/>
    </location>
</feature>
<reference evidence="2" key="1">
    <citation type="submission" date="2020-02" db="EMBL/GenBank/DDBJ databases">
        <authorList>
            <person name="Meier V. D."/>
        </authorList>
    </citation>
    <scope>NUCLEOTIDE SEQUENCE</scope>
    <source>
        <strain evidence="2">AVDCRST_MAG12</strain>
    </source>
</reference>
<keyword evidence="2" id="KW-0560">Oxidoreductase</keyword>
<sequence length="337" mass="35870">ADGPEPARNRADSAPPLVRRHTVSGPEPRRHPHVRRAQGRRLHSAAVRAEPGGTAGVAAAGGGRRQAVHQRERHAPAGRHVDLPRGPDSHVPAGGGRLARRAVRAEVGGRRPQRRDRVLYSADLDRGPGPDHGRLRQPVHVLASGRDAGCGADDLLRGAPDPEPARGHHARGEPLVPGRGQLPERRVLALVLPAPAADVHHVLHRRGGGGAEGALRPARGRERDRRRVHGRVLGDDVGPDPGLRVRLDGPHIGDHRHAVSRGLAAAIADPGPRELQLAVVRDKDGAHHLHLPVDPVEPPAPEDGPAHGPRVEDTRAGVPDLAVRHRGRDARVPFGVL</sequence>
<dbReference type="EMBL" id="CADCVK010000405">
    <property type="protein sequence ID" value="CAA9504672.1"/>
    <property type="molecule type" value="Genomic_DNA"/>
</dbReference>
<feature type="non-terminal residue" evidence="2">
    <location>
        <position position="337"/>
    </location>
</feature>
<feature type="non-terminal residue" evidence="2">
    <location>
        <position position="1"/>
    </location>
</feature>